<evidence type="ECO:0000313" key="5">
    <source>
        <dbReference type="Proteomes" id="UP000317650"/>
    </source>
</evidence>
<accession>A0A4S8JTR7</accession>
<dbReference type="Gene3D" id="1.10.8.60">
    <property type="match status" value="1"/>
</dbReference>
<dbReference type="InterPro" id="IPR003338">
    <property type="entry name" value="CDC4_N-term_subdom"/>
</dbReference>
<dbReference type="Gene3D" id="3.40.50.300">
    <property type="entry name" value="P-loop containing nucleotide triphosphate hydrolases"/>
    <property type="match status" value="1"/>
</dbReference>
<dbReference type="SUPFAM" id="SSF54585">
    <property type="entry name" value="Cdc48 domain 2-like"/>
    <property type="match status" value="1"/>
</dbReference>
<dbReference type="Gene3D" id="3.10.330.10">
    <property type="match status" value="1"/>
</dbReference>
<dbReference type="InterPro" id="IPR041569">
    <property type="entry name" value="AAA_lid_3"/>
</dbReference>
<dbReference type="InterPro" id="IPR009010">
    <property type="entry name" value="Asp_de-COase-like_dom_sf"/>
</dbReference>
<feature type="domain" description="CDC48 N-terminal subdomain" evidence="3">
    <location>
        <begin position="30"/>
        <end position="90"/>
    </location>
</feature>
<sequence length="312" mass="35238">MRGCHPFLEGFDRVRLDFLGILEKKKSPNRLIVDEAINDDNSVGKKRRDTICIALADDTCDEPKIKMNKVVRPNLRVRLGNIVSVHQCQYVSCFRIAIHWNHLSVFGNLKKFLGVNIFSGGICLVRKGDLFLVRGGMRSIEFKVIETDPAEYCIVAADTEIFCEGEPVKREYEDRLDEVGYDDVGGGRKQMAQIRELVELPLRHPQLFKSIGVKPPKDHVKASYVSIIDVDGWAKTVLIQLLEDLVEIDIGVPDEVGCLEVLRIHTKNMKLAEDVDLERIAKDIRGYVGADLATLCTDAALQCRREKMGIIY</sequence>
<keyword evidence="1" id="KW-0547">Nucleotide-binding</keyword>
<proteinExistence type="predicted"/>
<dbReference type="InterPro" id="IPR027417">
    <property type="entry name" value="P-loop_NTPase"/>
</dbReference>
<evidence type="ECO:0000256" key="1">
    <source>
        <dbReference type="ARBA" id="ARBA00022741"/>
    </source>
</evidence>
<reference evidence="4 5" key="1">
    <citation type="journal article" date="2019" name="Nat. Plants">
        <title>Genome sequencing of Musa balbisiana reveals subgenome evolution and function divergence in polyploid bananas.</title>
        <authorList>
            <person name="Yao X."/>
        </authorList>
    </citation>
    <scope>NUCLEOTIDE SEQUENCE [LARGE SCALE GENOMIC DNA]</scope>
    <source>
        <strain evidence="5">cv. DH-PKW</strain>
        <tissue evidence="4">Leaves</tissue>
    </source>
</reference>
<dbReference type="EMBL" id="PYDT01000003">
    <property type="protein sequence ID" value="THU65537.1"/>
    <property type="molecule type" value="Genomic_DNA"/>
</dbReference>
<dbReference type="InterPro" id="IPR050168">
    <property type="entry name" value="AAA_ATPase_domain"/>
</dbReference>
<dbReference type="SMART" id="SM01073">
    <property type="entry name" value="CDC48_N"/>
    <property type="match status" value="1"/>
</dbReference>
<gene>
    <name evidence="4" type="ORF">C4D60_Mb05t04700</name>
</gene>
<dbReference type="InterPro" id="IPR029067">
    <property type="entry name" value="CDC48_domain_2-like_sf"/>
</dbReference>
<keyword evidence="2" id="KW-0067">ATP-binding</keyword>
<dbReference type="Gene3D" id="2.40.40.20">
    <property type="match status" value="2"/>
</dbReference>
<dbReference type="AlphaFoldDB" id="A0A4S8JTR7"/>
<protein>
    <recommendedName>
        <fullName evidence="3">CDC48 N-terminal subdomain domain-containing protein</fullName>
    </recommendedName>
</protein>
<dbReference type="FunFam" id="3.10.330.10:FF:000001">
    <property type="entry name" value="Cell division control 48"/>
    <property type="match status" value="1"/>
</dbReference>
<dbReference type="GO" id="GO:0005524">
    <property type="term" value="F:ATP binding"/>
    <property type="evidence" value="ECO:0007669"/>
    <property type="project" value="UniProtKB-KW"/>
</dbReference>
<keyword evidence="5" id="KW-1185">Reference proteome</keyword>
<dbReference type="STRING" id="52838.A0A4S8JTR7"/>
<evidence type="ECO:0000256" key="2">
    <source>
        <dbReference type="ARBA" id="ARBA00022840"/>
    </source>
</evidence>
<dbReference type="Pfam" id="PF17862">
    <property type="entry name" value="AAA_lid_3"/>
    <property type="match status" value="1"/>
</dbReference>
<organism evidence="4 5">
    <name type="scientific">Musa balbisiana</name>
    <name type="common">Banana</name>
    <dbReference type="NCBI Taxonomy" id="52838"/>
    <lineage>
        <taxon>Eukaryota</taxon>
        <taxon>Viridiplantae</taxon>
        <taxon>Streptophyta</taxon>
        <taxon>Embryophyta</taxon>
        <taxon>Tracheophyta</taxon>
        <taxon>Spermatophyta</taxon>
        <taxon>Magnoliopsida</taxon>
        <taxon>Liliopsida</taxon>
        <taxon>Zingiberales</taxon>
        <taxon>Musaceae</taxon>
        <taxon>Musa</taxon>
    </lineage>
</organism>
<dbReference type="SUPFAM" id="SSF52540">
    <property type="entry name" value="P-loop containing nucleoside triphosphate hydrolases"/>
    <property type="match status" value="1"/>
</dbReference>
<dbReference type="PANTHER" id="PTHR23077">
    <property type="entry name" value="AAA-FAMILY ATPASE"/>
    <property type="match status" value="1"/>
</dbReference>
<dbReference type="Proteomes" id="UP000317650">
    <property type="component" value="Chromosome 5"/>
</dbReference>
<evidence type="ECO:0000313" key="4">
    <source>
        <dbReference type="EMBL" id="THU65537.1"/>
    </source>
</evidence>
<dbReference type="Pfam" id="PF02933">
    <property type="entry name" value="CDC48_2"/>
    <property type="match status" value="1"/>
</dbReference>
<dbReference type="InterPro" id="IPR004201">
    <property type="entry name" value="Cdc48_dom2"/>
</dbReference>
<comment type="caution">
    <text evidence="4">The sequence shown here is derived from an EMBL/GenBank/DDBJ whole genome shotgun (WGS) entry which is preliminary data.</text>
</comment>
<dbReference type="SUPFAM" id="SSF50692">
    <property type="entry name" value="ADC-like"/>
    <property type="match status" value="1"/>
</dbReference>
<name>A0A4S8JTR7_MUSBA</name>
<evidence type="ECO:0000259" key="3">
    <source>
        <dbReference type="SMART" id="SM01073"/>
    </source>
</evidence>